<dbReference type="Proteomes" id="UP000322631">
    <property type="component" value="Chromosome"/>
</dbReference>
<dbReference type="KEGG" id="them:FPV09_07400"/>
<dbReference type="InterPro" id="IPR036388">
    <property type="entry name" value="WH-like_DNA-bd_sf"/>
</dbReference>
<dbReference type="GeneID" id="95973511"/>
<dbReference type="SUPFAM" id="SSF46785">
    <property type="entry name" value="Winged helix' DNA-binding domain"/>
    <property type="match status" value="1"/>
</dbReference>
<name>A0A5C0SNC0_9EURY</name>
<accession>A0A5C0SNC0</accession>
<protein>
    <submittedName>
        <fullName evidence="1">Uncharacterized protein</fullName>
    </submittedName>
</protein>
<proteinExistence type="predicted"/>
<organism evidence="1 2">
    <name type="scientific">Thermococcus aciditolerans</name>
    <dbReference type="NCBI Taxonomy" id="2598455"/>
    <lineage>
        <taxon>Archaea</taxon>
        <taxon>Methanobacteriati</taxon>
        <taxon>Methanobacteriota</taxon>
        <taxon>Thermococci</taxon>
        <taxon>Thermococcales</taxon>
        <taxon>Thermococcaceae</taxon>
        <taxon>Thermococcus</taxon>
    </lineage>
</organism>
<dbReference type="EMBL" id="CP041932">
    <property type="protein sequence ID" value="QEK14944.1"/>
    <property type="molecule type" value="Genomic_DNA"/>
</dbReference>
<dbReference type="RefSeq" id="WP_148882911.1">
    <property type="nucleotide sequence ID" value="NZ_CP041932.1"/>
</dbReference>
<sequence>MGLNDSTVRELLIKLEDYGYIEQVGHNRYTIFDPIVANVFIDV</sequence>
<keyword evidence="2" id="KW-1185">Reference proteome</keyword>
<evidence type="ECO:0000313" key="2">
    <source>
        <dbReference type="Proteomes" id="UP000322631"/>
    </source>
</evidence>
<evidence type="ECO:0000313" key="1">
    <source>
        <dbReference type="EMBL" id="QEK14944.1"/>
    </source>
</evidence>
<reference evidence="1 2" key="1">
    <citation type="submission" date="2019-07" db="EMBL/GenBank/DDBJ databases">
        <title>Complete genome of Thermococcus acidophilus.</title>
        <authorList>
            <person name="Li X."/>
        </authorList>
    </citation>
    <scope>NUCLEOTIDE SEQUENCE [LARGE SCALE GENOMIC DNA]</scope>
    <source>
        <strain evidence="1 2">SY113</strain>
    </source>
</reference>
<dbReference type="InterPro" id="IPR036390">
    <property type="entry name" value="WH_DNA-bd_sf"/>
</dbReference>
<dbReference type="Gene3D" id="1.10.10.10">
    <property type="entry name" value="Winged helix-like DNA-binding domain superfamily/Winged helix DNA-binding domain"/>
    <property type="match status" value="1"/>
</dbReference>
<dbReference type="AlphaFoldDB" id="A0A5C0SNC0"/>
<gene>
    <name evidence="1" type="ORF">FPV09_07400</name>
</gene>